<evidence type="ECO:0000313" key="2">
    <source>
        <dbReference type="EMBL" id="MCU4975068.1"/>
    </source>
</evidence>
<proteinExistence type="predicted"/>
<evidence type="ECO:0000313" key="4">
    <source>
        <dbReference type="Proteomes" id="UP001321018"/>
    </source>
</evidence>
<evidence type="ECO:0000313" key="3">
    <source>
        <dbReference type="Proteomes" id="UP001320972"/>
    </source>
</evidence>
<accession>A0AAP2Z3T0</accession>
<dbReference type="Pfam" id="PF20358">
    <property type="entry name" value="DUF6653"/>
    <property type="match status" value="1"/>
</dbReference>
<dbReference type="InterPro" id="IPR046595">
    <property type="entry name" value="DUF6653"/>
</dbReference>
<dbReference type="Proteomes" id="UP001321018">
    <property type="component" value="Unassembled WGS sequence"/>
</dbReference>
<reference evidence="1 3" key="1">
    <citation type="submission" date="2022-09" db="EMBL/GenBank/DDBJ databases">
        <title>Enrichment on poylsaccharides allowed isolation of novel metabolic and taxonomic groups of Haloarchaea.</title>
        <authorList>
            <person name="Sorokin D.Y."/>
            <person name="Elcheninov A.G."/>
            <person name="Khizhniak T.V."/>
            <person name="Kolganova T.V."/>
            <person name="Kublanov I.V."/>
        </authorList>
    </citation>
    <scope>NUCLEOTIDE SEQUENCE</scope>
    <source>
        <strain evidence="2 3">AArc-m2/3/4</strain>
        <strain evidence="1">AArc-xg1-1</strain>
    </source>
</reference>
<gene>
    <name evidence="2" type="ORF">OB955_20410</name>
    <name evidence="1" type="ORF">OB960_25130</name>
</gene>
<protein>
    <submittedName>
        <fullName evidence="1">Uncharacterized protein</fullName>
    </submittedName>
</protein>
<keyword evidence="3" id="KW-1185">Reference proteome</keyword>
<comment type="caution">
    <text evidence="1">The sequence shown here is derived from an EMBL/GenBank/DDBJ whole genome shotgun (WGS) entry which is preliminary data.</text>
</comment>
<sequence>MASGDPDIEEWFWRRHSNPKSVWTRIPVAPAVAYAIYQRSWRLLLLSILWGVVNPILFSPPKDEEAWMTRGVLAQQWWVREEGHGILGVSKPNILSTVAVLTSIYTLYAAWRQRPLKTALGTILTVVLNFWWLRHLVERYDRHVK</sequence>
<dbReference type="Proteomes" id="UP001320972">
    <property type="component" value="Unassembled WGS sequence"/>
</dbReference>
<evidence type="ECO:0000313" key="1">
    <source>
        <dbReference type="EMBL" id="MCU4744656.1"/>
    </source>
</evidence>
<name>A0AAP2Z3T0_9EURY</name>
<dbReference type="AlphaFoldDB" id="A0AAP2Z3T0"/>
<dbReference type="RefSeq" id="WP_338006456.1">
    <property type="nucleotide sequence ID" value="NZ_JAOPKA010000036.1"/>
</dbReference>
<dbReference type="EMBL" id="JAOPKB010000015">
    <property type="protein sequence ID" value="MCU4975068.1"/>
    <property type="molecule type" value="Genomic_DNA"/>
</dbReference>
<organism evidence="1 4">
    <name type="scientific">Natronoglomus mannanivorans</name>
    <dbReference type="NCBI Taxonomy" id="2979990"/>
    <lineage>
        <taxon>Archaea</taxon>
        <taxon>Methanobacteriati</taxon>
        <taxon>Methanobacteriota</taxon>
        <taxon>Stenosarchaea group</taxon>
        <taxon>Halobacteria</taxon>
        <taxon>Halobacteriales</taxon>
        <taxon>Natrialbaceae</taxon>
        <taxon>Natronoglomus</taxon>
    </lineage>
</organism>
<dbReference type="EMBL" id="JAOPKA010000036">
    <property type="protein sequence ID" value="MCU4744656.1"/>
    <property type="molecule type" value="Genomic_DNA"/>
</dbReference>